<evidence type="ECO:0000313" key="14">
    <source>
        <dbReference type="Proteomes" id="UP000460157"/>
    </source>
</evidence>
<keyword evidence="4" id="KW-0808">Transferase</keyword>
<dbReference type="InterPro" id="IPR038371">
    <property type="entry name" value="Cu_polyphenol_OxRdtase_sf"/>
</dbReference>
<dbReference type="GO" id="GO:0016787">
    <property type="term" value="F:hydrolase activity"/>
    <property type="evidence" value="ECO:0007669"/>
    <property type="project" value="UniProtKB-KW"/>
</dbReference>
<dbReference type="EMBL" id="WRPM01000024">
    <property type="protein sequence ID" value="MVT25453.1"/>
    <property type="molecule type" value="Genomic_DNA"/>
</dbReference>
<dbReference type="Gene3D" id="3.60.140.10">
    <property type="entry name" value="CNF1/YfiH-like putative cysteine hydrolases"/>
    <property type="match status" value="1"/>
</dbReference>
<keyword evidence="8" id="KW-0186">Copper</keyword>
<comment type="caution">
    <text evidence="13">The sequence shown here is derived from an EMBL/GenBank/DDBJ whole genome shotgun (WGS) entry which is preliminary data.</text>
</comment>
<keyword evidence="5" id="KW-0479">Metal-binding</keyword>
<comment type="catalytic activity">
    <reaction evidence="11">
        <text>S-methyl-5'-thioadenosine + phosphate = 5-(methylsulfanyl)-alpha-D-ribose 1-phosphate + adenine</text>
        <dbReference type="Rhea" id="RHEA:11852"/>
        <dbReference type="ChEBI" id="CHEBI:16708"/>
        <dbReference type="ChEBI" id="CHEBI:17509"/>
        <dbReference type="ChEBI" id="CHEBI:43474"/>
        <dbReference type="ChEBI" id="CHEBI:58533"/>
        <dbReference type="EC" id="2.4.2.28"/>
    </reaction>
    <physiologicalReaction direction="left-to-right" evidence="11">
        <dbReference type="Rhea" id="RHEA:11853"/>
    </physiologicalReaction>
</comment>
<dbReference type="GO" id="GO:0017061">
    <property type="term" value="F:S-methyl-5-thioadenosine phosphorylase activity"/>
    <property type="evidence" value="ECO:0007669"/>
    <property type="project" value="UniProtKB-EC"/>
</dbReference>
<dbReference type="CDD" id="cd16833">
    <property type="entry name" value="YfiH"/>
    <property type="match status" value="1"/>
</dbReference>
<feature type="region of interest" description="Disordered" evidence="12">
    <location>
        <begin position="217"/>
        <end position="237"/>
    </location>
</feature>
<name>A0A7K1UG64_9MICC</name>
<evidence type="ECO:0008006" key="15">
    <source>
        <dbReference type="Google" id="ProtNLM"/>
    </source>
</evidence>
<evidence type="ECO:0000256" key="4">
    <source>
        <dbReference type="ARBA" id="ARBA00022679"/>
    </source>
</evidence>
<evidence type="ECO:0000256" key="12">
    <source>
        <dbReference type="SAM" id="MobiDB-lite"/>
    </source>
</evidence>
<comment type="catalytic activity">
    <reaction evidence="1">
        <text>inosine + phosphate = alpha-D-ribose 1-phosphate + hypoxanthine</text>
        <dbReference type="Rhea" id="RHEA:27646"/>
        <dbReference type="ChEBI" id="CHEBI:17368"/>
        <dbReference type="ChEBI" id="CHEBI:17596"/>
        <dbReference type="ChEBI" id="CHEBI:43474"/>
        <dbReference type="ChEBI" id="CHEBI:57720"/>
        <dbReference type="EC" id="2.4.2.1"/>
    </reaction>
    <physiologicalReaction direction="left-to-right" evidence="1">
        <dbReference type="Rhea" id="RHEA:27647"/>
    </physiologicalReaction>
</comment>
<dbReference type="RefSeq" id="WP_188503524.1">
    <property type="nucleotide sequence ID" value="NZ_BMFX01000006.1"/>
</dbReference>
<comment type="catalytic activity">
    <reaction evidence="10">
        <text>adenosine + phosphate = alpha-D-ribose 1-phosphate + adenine</text>
        <dbReference type="Rhea" id="RHEA:27642"/>
        <dbReference type="ChEBI" id="CHEBI:16335"/>
        <dbReference type="ChEBI" id="CHEBI:16708"/>
        <dbReference type="ChEBI" id="CHEBI:43474"/>
        <dbReference type="ChEBI" id="CHEBI:57720"/>
        <dbReference type="EC" id="2.4.2.1"/>
    </reaction>
    <physiologicalReaction direction="left-to-right" evidence="10">
        <dbReference type="Rhea" id="RHEA:27643"/>
    </physiologicalReaction>
</comment>
<comment type="function">
    <text evidence="2">Purine nucleoside enzyme that catalyzes the phosphorolysis of adenosine and inosine nucleosides, yielding D-ribose 1-phosphate and the respective free bases, adenine and hypoxanthine. Also catalyzes the phosphorolysis of S-methyl-5'-thioadenosine into adenine and S-methyl-5-thio-alpha-D-ribose 1-phosphate. Also has adenosine deaminase activity.</text>
</comment>
<dbReference type="InterPro" id="IPR011324">
    <property type="entry name" value="Cytotoxic_necrot_fac-like_cat"/>
</dbReference>
<evidence type="ECO:0000256" key="3">
    <source>
        <dbReference type="ARBA" id="ARBA00007353"/>
    </source>
</evidence>
<evidence type="ECO:0000256" key="9">
    <source>
        <dbReference type="ARBA" id="ARBA00047989"/>
    </source>
</evidence>
<dbReference type="SUPFAM" id="SSF64438">
    <property type="entry name" value="CNF1/YfiH-like putative cysteine hydrolases"/>
    <property type="match status" value="1"/>
</dbReference>
<comment type="catalytic activity">
    <reaction evidence="9">
        <text>adenosine + H2O + H(+) = inosine + NH4(+)</text>
        <dbReference type="Rhea" id="RHEA:24408"/>
        <dbReference type="ChEBI" id="CHEBI:15377"/>
        <dbReference type="ChEBI" id="CHEBI:15378"/>
        <dbReference type="ChEBI" id="CHEBI:16335"/>
        <dbReference type="ChEBI" id="CHEBI:17596"/>
        <dbReference type="ChEBI" id="CHEBI:28938"/>
        <dbReference type="EC" id="3.5.4.4"/>
    </reaction>
    <physiologicalReaction direction="left-to-right" evidence="9">
        <dbReference type="Rhea" id="RHEA:24409"/>
    </physiologicalReaction>
</comment>
<reference evidence="13 14" key="1">
    <citation type="submission" date="2019-12" db="EMBL/GenBank/DDBJ databases">
        <title>Nesterenkonia muleiensis sp. nov., a novel actinobacterium isolated from sap of Populus euphratica.</title>
        <authorList>
            <person name="Wang R."/>
        </authorList>
    </citation>
    <scope>NUCLEOTIDE SEQUENCE [LARGE SCALE GENOMIC DNA]</scope>
    <source>
        <strain evidence="13 14">F10</strain>
    </source>
</reference>
<dbReference type="Pfam" id="PF02578">
    <property type="entry name" value="Cu-oxidase_4"/>
    <property type="match status" value="1"/>
</dbReference>
<evidence type="ECO:0000256" key="11">
    <source>
        <dbReference type="ARBA" id="ARBA00049893"/>
    </source>
</evidence>
<dbReference type="AlphaFoldDB" id="A0A7K1UG64"/>
<evidence type="ECO:0000256" key="2">
    <source>
        <dbReference type="ARBA" id="ARBA00003215"/>
    </source>
</evidence>
<evidence type="ECO:0000256" key="7">
    <source>
        <dbReference type="ARBA" id="ARBA00022833"/>
    </source>
</evidence>
<evidence type="ECO:0000256" key="8">
    <source>
        <dbReference type="ARBA" id="ARBA00023008"/>
    </source>
</evidence>
<accession>A0A7K1UG64</accession>
<evidence type="ECO:0000256" key="5">
    <source>
        <dbReference type="ARBA" id="ARBA00022723"/>
    </source>
</evidence>
<dbReference type="InterPro" id="IPR003730">
    <property type="entry name" value="Cu_polyphenol_OxRdtase"/>
</dbReference>
<keyword evidence="7" id="KW-0862">Zinc</keyword>
<evidence type="ECO:0000256" key="1">
    <source>
        <dbReference type="ARBA" id="ARBA00000553"/>
    </source>
</evidence>
<dbReference type="GO" id="GO:0005507">
    <property type="term" value="F:copper ion binding"/>
    <property type="evidence" value="ECO:0007669"/>
    <property type="project" value="TreeGrafter"/>
</dbReference>
<protein>
    <recommendedName>
        <fullName evidence="15">Copper oxidase</fullName>
    </recommendedName>
</protein>
<dbReference type="PANTHER" id="PTHR30616">
    <property type="entry name" value="UNCHARACTERIZED PROTEIN YFIH"/>
    <property type="match status" value="1"/>
</dbReference>
<organism evidence="13 14">
    <name type="scientific">Nesterenkonia alkaliphila</name>
    <dbReference type="NCBI Taxonomy" id="1463631"/>
    <lineage>
        <taxon>Bacteria</taxon>
        <taxon>Bacillati</taxon>
        <taxon>Actinomycetota</taxon>
        <taxon>Actinomycetes</taxon>
        <taxon>Micrococcales</taxon>
        <taxon>Micrococcaceae</taxon>
        <taxon>Nesterenkonia</taxon>
    </lineage>
</organism>
<dbReference type="Proteomes" id="UP000460157">
    <property type="component" value="Unassembled WGS sequence"/>
</dbReference>
<dbReference type="PANTHER" id="PTHR30616:SF2">
    <property type="entry name" value="PURINE NUCLEOSIDE PHOSPHORYLASE LACC1"/>
    <property type="match status" value="1"/>
</dbReference>
<gene>
    <name evidence="13" type="ORF">GNZ21_03590</name>
</gene>
<sequence>MAWWWETEHAGFRLGFTSRAQGNLALHVGEGNDAAANRARLAARLGLATGQLRFLNQVHSAEVVDASEADPVTVHTGDAWISPDGSHPLAIMVADCLPVLLTAQRADGTPLTAAAHAGRPGLIAGILENTVAQLRRYSAVEITAWIGPGACGDCYEVPQKMHDELTGDRPALSSTTRWGTPALDLRAQAAVVLQAAGVAVVDVPGCTIEAPQLFSHRRSQRTGEPEGRLAGIITPVG</sequence>
<proteinExistence type="inferred from homology"/>
<evidence type="ECO:0000313" key="13">
    <source>
        <dbReference type="EMBL" id="MVT25453.1"/>
    </source>
</evidence>
<evidence type="ECO:0000256" key="6">
    <source>
        <dbReference type="ARBA" id="ARBA00022801"/>
    </source>
</evidence>
<comment type="similarity">
    <text evidence="3">Belongs to the purine nucleoside phosphorylase YfiH/LACC1 family.</text>
</comment>
<keyword evidence="14" id="KW-1185">Reference proteome</keyword>
<keyword evidence="6" id="KW-0378">Hydrolase</keyword>
<evidence type="ECO:0000256" key="10">
    <source>
        <dbReference type="ARBA" id="ARBA00048968"/>
    </source>
</evidence>